<feature type="region of interest" description="Disordered" evidence="1">
    <location>
        <begin position="1"/>
        <end position="44"/>
    </location>
</feature>
<comment type="caution">
    <text evidence="2">The sequence shown here is derived from an EMBL/GenBank/DDBJ whole genome shotgun (WGS) entry which is preliminary data.</text>
</comment>
<feature type="compositionally biased region" description="Basic and acidic residues" evidence="1">
    <location>
        <begin position="1"/>
        <end position="22"/>
    </location>
</feature>
<organism evidence="2 3">
    <name type="scientific">Caballeronia calidae</name>
    <dbReference type="NCBI Taxonomy" id="1777139"/>
    <lineage>
        <taxon>Bacteria</taxon>
        <taxon>Pseudomonadati</taxon>
        <taxon>Pseudomonadota</taxon>
        <taxon>Betaproteobacteria</taxon>
        <taxon>Burkholderiales</taxon>
        <taxon>Burkholderiaceae</taxon>
        <taxon>Caballeronia</taxon>
    </lineage>
</organism>
<gene>
    <name evidence="2" type="ORF">AWB78_08593</name>
</gene>
<accession>A0A158EL07</accession>
<evidence type="ECO:0000313" key="2">
    <source>
        <dbReference type="EMBL" id="SAL07473.1"/>
    </source>
</evidence>
<keyword evidence="3" id="KW-1185">Reference proteome</keyword>
<evidence type="ECO:0000313" key="3">
    <source>
        <dbReference type="Proteomes" id="UP000071859"/>
    </source>
</evidence>
<feature type="region of interest" description="Disordered" evidence="1">
    <location>
        <begin position="293"/>
        <end position="337"/>
    </location>
</feature>
<evidence type="ECO:0000256" key="1">
    <source>
        <dbReference type="SAM" id="MobiDB-lite"/>
    </source>
</evidence>
<name>A0A158EL07_9BURK</name>
<proteinExistence type="predicted"/>
<sequence length="439" mass="47358">MNQAHRRGESPNDTQRYTRERSQPAPHRPIKPYKTGGPPRHSTQTASILKTRAFKMLVTAVGNENIALALDSNLRRVKELEEGEGFTSETAFHMETTLGLPDGFFDQANPVLLPETIARLKSPLKANADMAHAREDVNSGTVVDQTTALESPEHPLPAELEMPQNERSDAVQKAAQHGTAKAARKTAHAEKAPHAASKGLRQPGLTPSPTPNDSRALAEIRRVNLHTLTQRNGSKAQLGRLLEMSQSNIAHRLHGQKRMDDVEARRVTDKLGLPAGWLDKPRKPTDVPEAIADLLSPPSRRLSAQPRPDKAHLSAKSRAPASPQEAPTVTSPQGEHASPVAADHLTLSAVALPESAAEPPSPQTSNEDLSMKPLDDGTATLATADLPEAHSPTLTTSLETLQGIAPIAEALLKTLAGKARTGRLDETKALQVLQQIMRL</sequence>
<reference evidence="2" key="1">
    <citation type="submission" date="2016-01" db="EMBL/GenBank/DDBJ databases">
        <authorList>
            <person name="Peeters C."/>
        </authorList>
    </citation>
    <scope>NUCLEOTIDE SEQUENCE</scope>
    <source>
        <strain evidence="2">LMG 29321</strain>
    </source>
</reference>
<feature type="region of interest" description="Disordered" evidence="1">
    <location>
        <begin position="354"/>
        <end position="375"/>
    </location>
</feature>
<protein>
    <submittedName>
        <fullName evidence="2">Uncharacterized protein</fullName>
    </submittedName>
</protein>
<feature type="region of interest" description="Disordered" evidence="1">
    <location>
        <begin position="164"/>
        <end position="214"/>
    </location>
</feature>
<dbReference type="Proteomes" id="UP000071859">
    <property type="component" value="Unassembled WGS sequence"/>
</dbReference>
<dbReference type="AlphaFoldDB" id="A0A158EL07"/>
<dbReference type="EMBL" id="FCOX02000228">
    <property type="protein sequence ID" value="SAL07473.1"/>
    <property type="molecule type" value="Genomic_DNA"/>
</dbReference>